<dbReference type="InterPro" id="IPR000787">
    <property type="entry name" value="Peptidase_M29"/>
</dbReference>
<keyword evidence="8" id="KW-0378">Hydrolase</keyword>
<dbReference type="AlphaFoldDB" id="A0A6J7D9N0"/>
<evidence type="ECO:0000313" key="10">
    <source>
        <dbReference type="EMBL" id="CAB4867226.1"/>
    </source>
</evidence>
<dbReference type="GO" id="GO:0008237">
    <property type="term" value="F:metallopeptidase activity"/>
    <property type="evidence" value="ECO:0007669"/>
    <property type="project" value="UniProtKB-KW"/>
</dbReference>
<dbReference type="InterPro" id="IPR035097">
    <property type="entry name" value="M29_N-terminal"/>
</dbReference>
<dbReference type="Pfam" id="PF02073">
    <property type="entry name" value="Peptidase_M29"/>
    <property type="match status" value="1"/>
</dbReference>
<comment type="cofactor">
    <cofactor evidence="3">
        <name>Zn(2+)</name>
        <dbReference type="ChEBI" id="CHEBI:29105"/>
    </cofactor>
</comment>
<keyword evidence="7" id="KW-0479">Metal-binding</keyword>
<dbReference type="GO" id="GO:0046872">
    <property type="term" value="F:metal ion binding"/>
    <property type="evidence" value="ECO:0007669"/>
    <property type="project" value="UniProtKB-KW"/>
</dbReference>
<sequence length="373" mass="40771">MTHSSPEDAVVTEMLDPRLMADLLVDYCLEIEAGQHIVVRSSSLATPLLIELQRAILEREAWPRFDLSFPGQARGFYEHARSPQLDDFDNLAMAEAKGLSAVLGIQAPYETGELNGIDPARIQRALRGRAPVRERALSRRWCSTLWPTPAAASLAGMSLSDYAAFVAGATFLDRPDPVAAWNELRAFQHRLIERLGKAKELRIQGEGTDLTLQVHRRTWVNSDGRRNMPSGEVFTGPHETSAQGTIRFGVPSAPAGIAVDGVELTFRDGEVVDARAQVGEDYLREAIATDPGARRLGEIGIGTNFGIRRPTGTILFDEKIGGTVHLALGRSYPETGGRNQSALHWDLICDLRDGGSLSLDGEPLLVDRRFAGL</sequence>
<dbReference type="PANTHER" id="PTHR34448:SF1">
    <property type="entry name" value="BLL6088 PROTEIN"/>
    <property type="match status" value="1"/>
</dbReference>
<dbReference type="GO" id="GO:0004177">
    <property type="term" value="F:aminopeptidase activity"/>
    <property type="evidence" value="ECO:0007669"/>
    <property type="project" value="UniProtKB-KW"/>
</dbReference>
<evidence type="ECO:0000256" key="8">
    <source>
        <dbReference type="ARBA" id="ARBA00022801"/>
    </source>
</evidence>
<dbReference type="EMBL" id="CAFBLQ010000043">
    <property type="protein sequence ID" value="CAB4867226.1"/>
    <property type="molecule type" value="Genomic_DNA"/>
</dbReference>
<evidence type="ECO:0000256" key="7">
    <source>
        <dbReference type="ARBA" id="ARBA00022723"/>
    </source>
</evidence>
<comment type="similarity">
    <text evidence="4">Belongs to the peptidase M29 family.</text>
</comment>
<proteinExistence type="inferred from homology"/>
<evidence type="ECO:0000256" key="4">
    <source>
        <dbReference type="ARBA" id="ARBA00008236"/>
    </source>
</evidence>
<protein>
    <submittedName>
        <fullName evidence="10">Unannotated protein</fullName>
    </submittedName>
</protein>
<keyword evidence="9" id="KW-0482">Metalloprotease</keyword>
<reference evidence="10" key="1">
    <citation type="submission" date="2020-05" db="EMBL/GenBank/DDBJ databases">
        <authorList>
            <person name="Chiriac C."/>
            <person name="Salcher M."/>
            <person name="Ghai R."/>
            <person name="Kavagutti S V."/>
        </authorList>
    </citation>
    <scope>NUCLEOTIDE SEQUENCE</scope>
</reference>
<dbReference type="PANTHER" id="PTHR34448">
    <property type="entry name" value="AMINOPEPTIDASE"/>
    <property type="match status" value="1"/>
</dbReference>
<organism evidence="10">
    <name type="scientific">freshwater metagenome</name>
    <dbReference type="NCBI Taxonomy" id="449393"/>
    <lineage>
        <taxon>unclassified sequences</taxon>
        <taxon>metagenomes</taxon>
        <taxon>ecological metagenomes</taxon>
    </lineage>
</organism>
<accession>A0A6J7D9N0</accession>
<evidence type="ECO:0000256" key="6">
    <source>
        <dbReference type="ARBA" id="ARBA00022670"/>
    </source>
</evidence>
<dbReference type="InterPro" id="IPR052170">
    <property type="entry name" value="M29_Exopeptidase"/>
</dbReference>
<dbReference type="SUPFAM" id="SSF144052">
    <property type="entry name" value="Thermophilic metalloprotease-like"/>
    <property type="match status" value="1"/>
</dbReference>
<evidence type="ECO:0000256" key="3">
    <source>
        <dbReference type="ARBA" id="ARBA00001947"/>
    </source>
</evidence>
<dbReference type="Gene3D" id="3.40.1830.10">
    <property type="entry name" value="Thermophilic metalloprotease (M29)"/>
    <property type="match status" value="1"/>
</dbReference>
<comment type="cofactor">
    <cofactor evidence="2">
        <name>Mg(2+)</name>
        <dbReference type="ChEBI" id="CHEBI:18420"/>
    </cofactor>
</comment>
<evidence type="ECO:0000256" key="2">
    <source>
        <dbReference type="ARBA" id="ARBA00001946"/>
    </source>
</evidence>
<comment type="cofactor">
    <cofactor evidence="1">
        <name>Co(2+)</name>
        <dbReference type="ChEBI" id="CHEBI:48828"/>
    </cofactor>
</comment>
<evidence type="ECO:0000256" key="9">
    <source>
        <dbReference type="ARBA" id="ARBA00023049"/>
    </source>
</evidence>
<evidence type="ECO:0000256" key="5">
    <source>
        <dbReference type="ARBA" id="ARBA00022438"/>
    </source>
</evidence>
<keyword evidence="5" id="KW-0031">Aminopeptidase</keyword>
<evidence type="ECO:0000256" key="1">
    <source>
        <dbReference type="ARBA" id="ARBA00001941"/>
    </source>
</evidence>
<dbReference type="GO" id="GO:0006508">
    <property type="term" value="P:proteolysis"/>
    <property type="evidence" value="ECO:0007669"/>
    <property type="project" value="UniProtKB-KW"/>
</dbReference>
<name>A0A6J7D9N0_9ZZZZ</name>
<gene>
    <name evidence="10" type="ORF">UFOPK3423_00544</name>
</gene>
<keyword evidence="6" id="KW-0645">Protease</keyword>